<dbReference type="EMBL" id="OV170225">
    <property type="protein sequence ID" value="CAH0725309.1"/>
    <property type="molecule type" value="Genomic_DNA"/>
</dbReference>
<feature type="non-terminal residue" evidence="2">
    <location>
        <position position="109"/>
    </location>
</feature>
<dbReference type="Proteomes" id="UP000838878">
    <property type="component" value="Chromosome 5"/>
</dbReference>
<evidence type="ECO:0000256" key="1">
    <source>
        <dbReference type="SAM" id="MobiDB-lite"/>
    </source>
</evidence>
<protein>
    <recommendedName>
        <fullName evidence="4">Reverse transcriptase domain-containing protein</fullName>
    </recommendedName>
</protein>
<dbReference type="AlphaFoldDB" id="A0A8J9YC65"/>
<evidence type="ECO:0000313" key="3">
    <source>
        <dbReference type="Proteomes" id="UP000838878"/>
    </source>
</evidence>
<gene>
    <name evidence="2" type="ORF">BINO364_LOCUS10903</name>
</gene>
<proteinExistence type="predicted"/>
<organism evidence="2 3">
    <name type="scientific">Brenthis ino</name>
    <name type="common">lesser marbled fritillary</name>
    <dbReference type="NCBI Taxonomy" id="405034"/>
    <lineage>
        <taxon>Eukaryota</taxon>
        <taxon>Metazoa</taxon>
        <taxon>Ecdysozoa</taxon>
        <taxon>Arthropoda</taxon>
        <taxon>Hexapoda</taxon>
        <taxon>Insecta</taxon>
        <taxon>Pterygota</taxon>
        <taxon>Neoptera</taxon>
        <taxon>Endopterygota</taxon>
        <taxon>Lepidoptera</taxon>
        <taxon>Glossata</taxon>
        <taxon>Ditrysia</taxon>
        <taxon>Papilionoidea</taxon>
        <taxon>Nymphalidae</taxon>
        <taxon>Heliconiinae</taxon>
        <taxon>Argynnini</taxon>
        <taxon>Brenthis</taxon>
    </lineage>
</organism>
<evidence type="ECO:0008006" key="4">
    <source>
        <dbReference type="Google" id="ProtNLM"/>
    </source>
</evidence>
<accession>A0A8J9YC65</accession>
<feature type="region of interest" description="Disordered" evidence="1">
    <location>
        <begin position="86"/>
        <end position="109"/>
    </location>
</feature>
<dbReference type="OrthoDB" id="10014409at2759"/>
<sequence>MTPRLRTTQRKKNDIIYSRGCHIDGCSANSHSYADDKVLLSPSIRCLQRLLSICEKYIKSHGLVYNSKTSVAMVFKYKNGSDYVPDVPGGEANSYRARPQVADRGMPPA</sequence>
<reference evidence="2" key="1">
    <citation type="submission" date="2021-12" db="EMBL/GenBank/DDBJ databases">
        <authorList>
            <person name="Martin H S."/>
        </authorList>
    </citation>
    <scope>NUCLEOTIDE SEQUENCE</scope>
</reference>
<name>A0A8J9YC65_9NEOP</name>
<keyword evidence="3" id="KW-1185">Reference proteome</keyword>
<evidence type="ECO:0000313" key="2">
    <source>
        <dbReference type="EMBL" id="CAH0725309.1"/>
    </source>
</evidence>